<dbReference type="InterPro" id="IPR037108">
    <property type="entry name" value="TM1727-like_C_sf"/>
</dbReference>
<sequence length="306" mass="31606">MSRSAPIGPIAIVGAGALGTALAQGLSANGHQVEAVVSRNEEDARALANRVGASVAGTTGTALPAPVRLVLICVPDDAIEEVAEDLGHCDHPWGDTVVAHTSGARRAAVLDPLARQGAAPMSFHPMQTFTEETPPEAFEGIVVGIEGDDRALAVGEALAGVLGAQPLRLTPDEKARYHCAAALASNGLVALLAVVEEVLGGLKEDNSSASGAALVAPLVEHTWVNLKERRPEEVLTGPVMRGDTGTVQAHLDALEREAPHLVPVYAALSREMVRVAARGGHLSDDQAEALRSSLGTVTDADPDSER</sequence>
<dbReference type="InterPro" id="IPR019665">
    <property type="entry name" value="OxRdtase/DH_put_Rossmann_dom"/>
</dbReference>
<dbReference type="InterPro" id="IPR008927">
    <property type="entry name" value="6-PGluconate_DH-like_C_sf"/>
</dbReference>
<dbReference type="EMBL" id="JANUAU010000008">
    <property type="protein sequence ID" value="MCS3678536.1"/>
    <property type="molecule type" value="Genomic_DNA"/>
</dbReference>
<evidence type="ECO:0000313" key="5">
    <source>
        <dbReference type="Proteomes" id="UP001155027"/>
    </source>
</evidence>
<dbReference type="RefSeq" id="WP_259080670.1">
    <property type="nucleotide sequence ID" value="NZ_JANUAU010000008.1"/>
</dbReference>
<dbReference type="Pfam" id="PF10728">
    <property type="entry name" value="DUF2520"/>
    <property type="match status" value="1"/>
</dbReference>
<evidence type="ECO:0000313" key="4">
    <source>
        <dbReference type="EMBL" id="MCS3678536.1"/>
    </source>
</evidence>
<dbReference type="Pfam" id="PF10727">
    <property type="entry name" value="Rossmann-like"/>
    <property type="match status" value="1"/>
</dbReference>
<dbReference type="InterPro" id="IPR036291">
    <property type="entry name" value="NAD(P)-bd_dom_sf"/>
</dbReference>
<feature type="domain" description="Putative oxidoreductase/dehydrogenase Rossmann-like" evidence="2">
    <location>
        <begin position="10"/>
        <end position="125"/>
    </location>
</feature>
<evidence type="ECO:0000256" key="1">
    <source>
        <dbReference type="SAM" id="MobiDB-lite"/>
    </source>
</evidence>
<dbReference type="AlphaFoldDB" id="A0A9X2Q2U2"/>
<proteinExistence type="predicted"/>
<dbReference type="Proteomes" id="UP001155027">
    <property type="component" value="Unassembled WGS sequence"/>
</dbReference>
<dbReference type="PANTHER" id="PTHR40459">
    <property type="entry name" value="CONSERVED HYPOTHETICAL ALANINE AND LEUCINE RICH PROTEIN"/>
    <property type="match status" value="1"/>
</dbReference>
<dbReference type="Gene3D" id="3.40.50.720">
    <property type="entry name" value="NAD(P)-binding Rossmann-like Domain"/>
    <property type="match status" value="1"/>
</dbReference>
<feature type="domain" description="DUF2520" evidence="3">
    <location>
        <begin position="141"/>
        <end position="271"/>
    </location>
</feature>
<dbReference type="SUPFAM" id="SSF51735">
    <property type="entry name" value="NAD(P)-binding Rossmann-fold domains"/>
    <property type="match status" value="1"/>
</dbReference>
<gene>
    <name evidence="4" type="ORF">GGP71_002475</name>
</gene>
<protein>
    <submittedName>
        <fullName evidence="4">Short-subunit dehydrogenase-like oxidoreductase (DUF2520 family)</fullName>
    </submittedName>
</protein>
<dbReference type="PANTHER" id="PTHR40459:SF1">
    <property type="entry name" value="CONSERVED HYPOTHETICAL ALANINE AND LEUCINE RICH PROTEIN"/>
    <property type="match status" value="1"/>
</dbReference>
<evidence type="ECO:0000259" key="2">
    <source>
        <dbReference type="Pfam" id="PF10727"/>
    </source>
</evidence>
<organism evidence="4 5">
    <name type="scientific">Salinibacter ruber</name>
    <dbReference type="NCBI Taxonomy" id="146919"/>
    <lineage>
        <taxon>Bacteria</taxon>
        <taxon>Pseudomonadati</taxon>
        <taxon>Rhodothermota</taxon>
        <taxon>Rhodothermia</taxon>
        <taxon>Rhodothermales</taxon>
        <taxon>Salinibacteraceae</taxon>
        <taxon>Salinibacter</taxon>
    </lineage>
</organism>
<comment type="caution">
    <text evidence="4">The sequence shown here is derived from an EMBL/GenBank/DDBJ whole genome shotgun (WGS) entry which is preliminary data.</text>
</comment>
<evidence type="ECO:0000259" key="3">
    <source>
        <dbReference type="Pfam" id="PF10728"/>
    </source>
</evidence>
<reference evidence="4" key="1">
    <citation type="submission" date="2022-08" db="EMBL/GenBank/DDBJ databases">
        <title>Genomic Encyclopedia of Type Strains, Phase V (KMG-V): Genome sequencing to study the core and pangenomes of soil and plant-associated prokaryotes.</title>
        <authorList>
            <person name="Whitman W."/>
        </authorList>
    </citation>
    <scope>NUCLEOTIDE SEQUENCE</scope>
    <source>
        <strain evidence="4">0</strain>
    </source>
</reference>
<feature type="region of interest" description="Disordered" evidence="1">
    <location>
        <begin position="286"/>
        <end position="306"/>
    </location>
</feature>
<dbReference type="Gene3D" id="1.10.1040.20">
    <property type="entry name" value="ProC-like, C-terminal domain"/>
    <property type="match status" value="1"/>
</dbReference>
<dbReference type="SUPFAM" id="SSF48179">
    <property type="entry name" value="6-phosphogluconate dehydrogenase C-terminal domain-like"/>
    <property type="match status" value="1"/>
</dbReference>
<dbReference type="InterPro" id="IPR018931">
    <property type="entry name" value="DUF2520"/>
</dbReference>
<accession>A0A9X2Q2U2</accession>
<name>A0A9X2Q2U2_9BACT</name>